<evidence type="ECO:0000313" key="7">
    <source>
        <dbReference type="EMBL" id="SNX98622.1"/>
    </source>
</evidence>
<gene>
    <name evidence="7" type="ORF">SAMN06893097_111138</name>
</gene>
<evidence type="ECO:0000259" key="6">
    <source>
        <dbReference type="Pfam" id="PF00080"/>
    </source>
</evidence>
<keyword evidence="3" id="KW-0560">Oxidoreductase</keyword>
<evidence type="ECO:0000256" key="5">
    <source>
        <dbReference type="SAM" id="SignalP"/>
    </source>
</evidence>
<evidence type="ECO:0000256" key="4">
    <source>
        <dbReference type="SAM" id="MobiDB-lite"/>
    </source>
</evidence>
<evidence type="ECO:0000256" key="3">
    <source>
        <dbReference type="RuleBase" id="RU000393"/>
    </source>
</evidence>
<dbReference type="InterPro" id="IPR024134">
    <property type="entry name" value="SOD_Cu/Zn_/chaperone"/>
</dbReference>
<proteinExistence type="inferred from homology"/>
<protein>
    <recommendedName>
        <fullName evidence="3">Superoxide dismutase [Cu-Zn]</fullName>
        <ecNumber evidence="3">1.15.1.1</ecNumber>
    </recommendedName>
</protein>
<evidence type="ECO:0000256" key="2">
    <source>
        <dbReference type="ARBA" id="ARBA00024900"/>
    </source>
</evidence>
<dbReference type="PROSITE" id="PS51257">
    <property type="entry name" value="PROKAR_LIPOPROTEIN"/>
    <property type="match status" value="1"/>
</dbReference>
<dbReference type="InterPro" id="IPR018152">
    <property type="entry name" value="SOD_Cu/Zn_BS"/>
</dbReference>
<dbReference type="EC" id="1.15.1.1" evidence="3"/>
<sequence>MRRTVALAFACPCVVPLLLVGGCAADDGAAAAPDVGGGAGAADPAEGEEELTARLVDPEGGEVGTAVFREVEGGLQVKVEVDGLPAGFHGFHVHAVGLCEPDSTNPADPSMTGDFLSAGGHLGAGTADHGEHAGDLPVLFVDQTGAGSLAVVTDALTRADLTDDDGSAVMVHAGRDNYANVPERYAPDGPDEMTRNTGDAGGRIACGPVEG</sequence>
<feature type="chain" id="PRO_5039295213" description="Superoxide dismutase [Cu-Zn]" evidence="5">
    <location>
        <begin position="26"/>
        <end position="211"/>
    </location>
</feature>
<name>A0A285EHK8_9ACTN</name>
<dbReference type="GO" id="GO:0005507">
    <property type="term" value="F:copper ion binding"/>
    <property type="evidence" value="ECO:0007669"/>
    <property type="project" value="InterPro"/>
</dbReference>
<comment type="cofactor">
    <cofactor evidence="3">
        <name>Cu cation</name>
        <dbReference type="ChEBI" id="CHEBI:23378"/>
    </cofactor>
    <text evidence="3">Binds 1 copper ion per subunit.</text>
</comment>
<dbReference type="PANTHER" id="PTHR10003">
    <property type="entry name" value="SUPEROXIDE DISMUTASE CU-ZN -RELATED"/>
    <property type="match status" value="1"/>
</dbReference>
<feature type="region of interest" description="Disordered" evidence="4">
    <location>
        <begin position="180"/>
        <end position="211"/>
    </location>
</feature>
<keyword evidence="3" id="KW-0862">Zinc</keyword>
<dbReference type="AlphaFoldDB" id="A0A285EHK8"/>
<accession>A0A285EHK8</accession>
<comment type="similarity">
    <text evidence="1 3">Belongs to the Cu-Zn superoxide dismutase family.</text>
</comment>
<dbReference type="Gene3D" id="2.60.40.200">
    <property type="entry name" value="Superoxide dismutase, copper/zinc binding domain"/>
    <property type="match status" value="1"/>
</dbReference>
<dbReference type="InterPro" id="IPR001424">
    <property type="entry name" value="SOD_Cu_Zn_dom"/>
</dbReference>
<keyword evidence="3" id="KW-0479">Metal-binding</keyword>
<dbReference type="OrthoDB" id="9792957at2"/>
<evidence type="ECO:0000256" key="1">
    <source>
        <dbReference type="ARBA" id="ARBA00010457"/>
    </source>
</evidence>
<dbReference type="SUPFAM" id="SSF49329">
    <property type="entry name" value="Cu,Zn superoxide dismutase-like"/>
    <property type="match status" value="1"/>
</dbReference>
<organism evidence="7 8">
    <name type="scientific">Geodermatophilus sabuli</name>
    <dbReference type="NCBI Taxonomy" id="1564158"/>
    <lineage>
        <taxon>Bacteria</taxon>
        <taxon>Bacillati</taxon>
        <taxon>Actinomycetota</taxon>
        <taxon>Actinomycetes</taxon>
        <taxon>Geodermatophilales</taxon>
        <taxon>Geodermatophilaceae</taxon>
        <taxon>Geodermatophilus</taxon>
    </lineage>
</organism>
<dbReference type="CDD" id="cd00305">
    <property type="entry name" value="Cu-Zn_Superoxide_Dismutase"/>
    <property type="match status" value="1"/>
</dbReference>
<evidence type="ECO:0000313" key="8">
    <source>
        <dbReference type="Proteomes" id="UP000219514"/>
    </source>
</evidence>
<dbReference type="Pfam" id="PF00080">
    <property type="entry name" value="Sod_Cu"/>
    <property type="match status" value="1"/>
</dbReference>
<keyword evidence="5" id="KW-0732">Signal</keyword>
<keyword evidence="3" id="KW-0186">Copper</keyword>
<reference evidence="7 8" key="1">
    <citation type="submission" date="2017-09" db="EMBL/GenBank/DDBJ databases">
        <authorList>
            <person name="Ehlers B."/>
            <person name="Leendertz F.H."/>
        </authorList>
    </citation>
    <scope>NUCLEOTIDE SEQUENCE [LARGE SCALE GENOMIC DNA]</scope>
    <source>
        <strain evidence="7 8">DSM 46844</strain>
    </source>
</reference>
<comment type="cofactor">
    <cofactor evidence="3">
        <name>Zn(2+)</name>
        <dbReference type="ChEBI" id="CHEBI:29105"/>
    </cofactor>
    <text evidence="3">Binds 1 zinc ion per subunit.</text>
</comment>
<feature type="domain" description="Superoxide dismutase copper/zinc binding" evidence="6">
    <location>
        <begin position="64"/>
        <end position="207"/>
    </location>
</feature>
<dbReference type="InterPro" id="IPR036423">
    <property type="entry name" value="SOD-like_Cu/Zn_dom_sf"/>
</dbReference>
<dbReference type="GO" id="GO:0004784">
    <property type="term" value="F:superoxide dismutase activity"/>
    <property type="evidence" value="ECO:0007669"/>
    <property type="project" value="UniProtKB-EC"/>
</dbReference>
<dbReference type="EMBL" id="OBDO01000011">
    <property type="protein sequence ID" value="SNX98622.1"/>
    <property type="molecule type" value="Genomic_DNA"/>
</dbReference>
<comment type="catalytic activity">
    <reaction evidence="3">
        <text>2 superoxide + 2 H(+) = H2O2 + O2</text>
        <dbReference type="Rhea" id="RHEA:20696"/>
        <dbReference type="ChEBI" id="CHEBI:15378"/>
        <dbReference type="ChEBI" id="CHEBI:15379"/>
        <dbReference type="ChEBI" id="CHEBI:16240"/>
        <dbReference type="ChEBI" id="CHEBI:18421"/>
        <dbReference type="EC" id="1.15.1.1"/>
    </reaction>
</comment>
<dbReference type="RefSeq" id="WP_097208546.1">
    <property type="nucleotide sequence ID" value="NZ_JACHXB010000002.1"/>
</dbReference>
<dbReference type="Proteomes" id="UP000219514">
    <property type="component" value="Unassembled WGS sequence"/>
</dbReference>
<feature type="signal peptide" evidence="5">
    <location>
        <begin position="1"/>
        <end position="25"/>
    </location>
</feature>
<keyword evidence="8" id="KW-1185">Reference proteome</keyword>
<comment type="function">
    <text evidence="2">Destroys radicals which are normally produced within the cells and which are toxic to biological systems. May play a role in favoring mycobacterial survival in phagocytes.</text>
</comment>
<dbReference type="PROSITE" id="PS00332">
    <property type="entry name" value="SOD_CU_ZN_2"/>
    <property type="match status" value="1"/>
</dbReference>